<dbReference type="Proteomes" id="UP000248168">
    <property type="component" value="Unassembled WGS sequence"/>
</dbReference>
<protein>
    <recommendedName>
        <fullName evidence="3">Fibronectin type-III domain-containing protein</fullName>
    </recommendedName>
</protein>
<proteinExistence type="predicted"/>
<sequence length="350" mass="38125">MDTGEHMHTGPSVTVRLSILLCTLLSCSVTSVEQADAVGPVAYRDCSLSWNPNAESDLAGYRLYLGRSANRLDRMMDIGLRTSIRCSDVGAAANGQWFGTVTAYDHNGNESAPAQAVPFEIAGWPDPALSTEILEPSSTRFVNTPLGALLVWDDLNAPLVSHRVEIASSLTPTWTTAIVQPPGVPTFSYFQMTDAEWVCYRVRGERGALVSDWAKAGGPDDKQFCAQPTPLTTIEQPILAPTILDEPESARLTAFHHGFTLSWGHPDALTGPSYRIEVSGSLDLRWTPLALLPPGANEFRYYRALDAEWVCLRVRAEVGRAVSLWAVAGGPNDRQICFKPYSPIPAIPSR</sequence>
<dbReference type="AlphaFoldDB" id="A0A330L024"/>
<evidence type="ECO:0000313" key="2">
    <source>
        <dbReference type="Proteomes" id="UP000248168"/>
    </source>
</evidence>
<accession>A0A330L024</accession>
<dbReference type="Gene3D" id="2.60.40.10">
    <property type="entry name" value="Immunoglobulins"/>
    <property type="match status" value="1"/>
</dbReference>
<organism evidence="1 2">
    <name type="scientific">Nitrospira lenta</name>
    <dbReference type="NCBI Taxonomy" id="1436998"/>
    <lineage>
        <taxon>Bacteria</taxon>
        <taxon>Pseudomonadati</taxon>
        <taxon>Nitrospirota</taxon>
        <taxon>Nitrospiria</taxon>
        <taxon>Nitrospirales</taxon>
        <taxon>Nitrospiraceae</taxon>
        <taxon>Nitrospira</taxon>
    </lineage>
</organism>
<name>A0A330L024_9BACT</name>
<reference evidence="2" key="1">
    <citation type="submission" date="2018-04" db="EMBL/GenBank/DDBJ databases">
        <authorList>
            <person name="Lucker S."/>
            <person name="Sakoula D."/>
        </authorList>
    </citation>
    <scope>NUCLEOTIDE SEQUENCE [LARGE SCALE GENOMIC DNA]</scope>
</reference>
<dbReference type="InterPro" id="IPR013783">
    <property type="entry name" value="Ig-like_fold"/>
</dbReference>
<dbReference type="EMBL" id="OUNR01000001">
    <property type="protein sequence ID" value="SPP62994.1"/>
    <property type="molecule type" value="Genomic_DNA"/>
</dbReference>
<gene>
    <name evidence="1" type="ORF">NITLEN_10080</name>
</gene>
<keyword evidence="2" id="KW-1185">Reference proteome</keyword>
<evidence type="ECO:0008006" key="3">
    <source>
        <dbReference type="Google" id="ProtNLM"/>
    </source>
</evidence>
<evidence type="ECO:0000313" key="1">
    <source>
        <dbReference type="EMBL" id="SPP62994.1"/>
    </source>
</evidence>
<dbReference type="InParanoid" id="A0A330L024"/>